<keyword evidence="6 10" id="KW-0521">NADP</keyword>
<evidence type="ECO:0000256" key="10">
    <source>
        <dbReference type="HAMAP-Rule" id="MF_01925"/>
    </source>
</evidence>
<evidence type="ECO:0000256" key="7">
    <source>
        <dbReference type="ARBA" id="ARBA00023002"/>
    </source>
</evidence>
<dbReference type="InterPro" id="IPR000304">
    <property type="entry name" value="Pyrroline-COOH_reductase"/>
</dbReference>
<evidence type="ECO:0000259" key="14">
    <source>
        <dbReference type="Pfam" id="PF03807"/>
    </source>
</evidence>
<dbReference type="PANTHER" id="PTHR11645:SF0">
    <property type="entry name" value="PYRROLINE-5-CARBOXYLATE REDUCTASE 3"/>
    <property type="match status" value="1"/>
</dbReference>
<dbReference type="AlphaFoldDB" id="A0AAN1WID9"/>
<dbReference type="InterPro" id="IPR036291">
    <property type="entry name" value="NAD(P)-bd_dom_sf"/>
</dbReference>
<dbReference type="FunFam" id="3.40.50.720:FF:000105">
    <property type="entry name" value="Pyrroline-5-carboxylate reductase"/>
    <property type="match status" value="1"/>
</dbReference>
<dbReference type="GO" id="GO:0004735">
    <property type="term" value="F:pyrroline-5-carboxylate reductase activity"/>
    <property type="evidence" value="ECO:0007669"/>
    <property type="project" value="UniProtKB-UniRule"/>
</dbReference>
<accession>A0AAN1WID9</accession>
<dbReference type="FunFam" id="1.10.3730.10:FF:000001">
    <property type="entry name" value="Pyrroline-5-carboxylate reductase"/>
    <property type="match status" value="1"/>
</dbReference>
<comment type="function">
    <text evidence="10">Catalyzes the reduction of 1-pyrroline-5-carboxylate (PCA) to L-proline.</text>
</comment>
<sequence length="269" mass="28372">MSNICFIGAGNMAQSIIGGLLKSGSRKESIWATARSEDKRTNLADNFGVNTTDNNVAAVEACRIIILAVKPQMMFGVCEEIAPYIQGKLVISVAAGISCESLEKWLGKNAAIVRCMPNTPSLIGQGACGLYANANTNTLQKQAAQAILEATGKAVWVDDEALMHTVTAVSGSGPAYFFLFLEAMTQAAVEQGLDQHTAQSLAIQTAKGAALLAEQSDDNLETLRKKVTSPGGTTEQAILSFEHSGLRGTINKAMAACAERSKVMAEELS</sequence>
<comment type="subcellular location">
    <subcellularLocation>
        <location evidence="10">Cytoplasm</location>
    </subcellularLocation>
</comment>
<evidence type="ECO:0000256" key="1">
    <source>
        <dbReference type="ARBA" id="ARBA00005205"/>
    </source>
</evidence>
<evidence type="ECO:0000256" key="3">
    <source>
        <dbReference type="ARBA" id="ARBA00022490"/>
    </source>
</evidence>
<evidence type="ECO:0000256" key="4">
    <source>
        <dbReference type="ARBA" id="ARBA00022605"/>
    </source>
</evidence>
<dbReference type="Pfam" id="PF03807">
    <property type="entry name" value="F420_oxidored"/>
    <property type="match status" value="1"/>
</dbReference>
<dbReference type="NCBIfam" id="TIGR00112">
    <property type="entry name" value="proC"/>
    <property type="match status" value="1"/>
</dbReference>
<evidence type="ECO:0000256" key="12">
    <source>
        <dbReference type="PIRSR" id="PIRSR000193-1"/>
    </source>
</evidence>
<dbReference type="Pfam" id="PF14748">
    <property type="entry name" value="P5CR_dimer"/>
    <property type="match status" value="1"/>
</dbReference>
<proteinExistence type="inferred from homology"/>
<evidence type="ECO:0000256" key="2">
    <source>
        <dbReference type="ARBA" id="ARBA00005525"/>
    </source>
</evidence>
<evidence type="ECO:0000313" key="16">
    <source>
        <dbReference type="EMBL" id="BCD98170.1"/>
    </source>
</evidence>
<evidence type="ECO:0000256" key="13">
    <source>
        <dbReference type="RuleBase" id="RU003903"/>
    </source>
</evidence>
<feature type="binding site" evidence="12">
    <location>
        <position position="55"/>
    </location>
    <ligand>
        <name>NADPH</name>
        <dbReference type="ChEBI" id="CHEBI:57783"/>
    </ligand>
</feature>
<dbReference type="Gene3D" id="1.10.3730.10">
    <property type="entry name" value="ProC C-terminal domain-like"/>
    <property type="match status" value="1"/>
</dbReference>
<comment type="catalytic activity">
    <reaction evidence="8 10">
        <text>L-proline + NAD(+) = (S)-1-pyrroline-5-carboxylate + NADH + 2 H(+)</text>
        <dbReference type="Rhea" id="RHEA:14105"/>
        <dbReference type="ChEBI" id="CHEBI:15378"/>
        <dbReference type="ChEBI" id="CHEBI:17388"/>
        <dbReference type="ChEBI" id="CHEBI:57540"/>
        <dbReference type="ChEBI" id="CHEBI:57945"/>
        <dbReference type="ChEBI" id="CHEBI:60039"/>
        <dbReference type="EC" id="1.5.1.2"/>
    </reaction>
</comment>
<comment type="catalytic activity">
    <reaction evidence="9 10 13">
        <text>L-proline + NADP(+) = (S)-1-pyrroline-5-carboxylate + NADPH + 2 H(+)</text>
        <dbReference type="Rhea" id="RHEA:14109"/>
        <dbReference type="ChEBI" id="CHEBI:15378"/>
        <dbReference type="ChEBI" id="CHEBI:17388"/>
        <dbReference type="ChEBI" id="CHEBI:57783"/>
        <dbReference type="ChEBI" id="CHEBI:58349"/>
        <dbReference type="ChEBI" id="CHEBI:60039"/>
        <dbReference type="EC" id="1.5.1.2"/>
    </reaction>
</comment>
<keyword evidence="7 10" id="KW-0560">Oxidoreductase</keyword>
<evidence type="ECO:0000256" key="5">
    <source>
        <dbReference type="ARBA" id="ARBA00022650"/>
    </source>
</evidence>
<keyword evidence="3 10" id="KW-0963">Cytoplasm</keyword>
<feature type="domain" description="Pyrroline-5-carboxylate reductase dimerisation" evidence="15">
    <location>
        <begin position="160"/>
        <end position="263"/>
    </location>
</feature>
<dbReference type="SUPFAM" id="SSF51735">
    <property type="entry name" value="NAD(P)-binding Rossmann-fold domains"/>
    <property type="match status" value="1"/>
</dbReference>
<feature type="domain" description="Pyrroline-5-carboxylate reductase catalytic N-terminal" evidence="14">
    <location>
        <begin position="4"/>
        <end position="96"/>
    </location>
</feature>
<evidence type="ECO:0000256" key="8">
    <source>
        <dbReference type="ARBA" id="ARBA00050547"/>
    </source>
</evidence>
<dbReference type="InterPro" id="IPR053790">
    <property type="entry name" value="P5CR-like_CS"/>
</dbReference>
<evidence type="ECO:0000256" key="11">
    <source>
        <dbReference type="NCBIfam" id="TIGR00112"/>
    </source>
</evidence>
<dbReference type="SUPFAM" id="SSF48179">
    <property type="entry name" value="6-phosphogluconate dehydrogenase C-terminal domain-like"/>
    <property type="match status" value="1"/>
</dbReference>
<reference evidence="16 17" key="1">
    <citation type="journal article" date="2022" name="IScience">
        <title>An ultrasensitive nanofiber-based assay for enzymatic hydrolysis and deep-sea microbial degradation of cellulose.</title>
        <authorList>
            <person name="Tsudome M."/>
            <person name="Tachioka M."/>
            <person name="Miyazaki M."/>
            <person name="Uchimura K."/>
            <person name="Tsuda M."/>
            <person name="Takaki Y."/>
            <person name="Deguchi S."/>
        </authorList>
    </citation>
    <scope>NUCLEOTIDE SEQUENCE [LARGE SCALE GENOMIC DNA]</scope>
    <source>
        <strain evidence="16 17">GE09</strain>
    </source>
</reference>
<evidence type="ECO:0000313" key="17">
    <source>
        <dbReference type="Proteomes" id="UP001320119"/>
    </source>
</evidence>
<name>A0AAN1WID9_9GAMM</name>
<dbReference type="HAMAP" id="MF_01925">
    <property type="entry name" value="P5C_reductase"/>
    <property type="match status" value="1"/>
</dbReference>
<dbReference type="PIRSF" id="PIRSF000193">
    <property type="entry name" value="Pyrrol-5-carb_rd"/>
    <property type="match status" value="1"/>
</dbReference>
<dbReference type="InterPro" id="IPR008927">
    <property type="entry name" value="6-PGluconate_DH-like_C_sf"/>
</dbReference>
<comment type="similarity">
    <text evidence="2 10 13">Belongs to the pyrroline-5-carboxylate reductase family.</text>
</comment>
<dbReference type="GO" id="GO:0055129">
    <property type="term" value="P:L-proline biosynthetic process"/>
    <property type="evidence" value="ECO:0007669"/>
    <property type="project" value="UniProtKB-UniRule"/>
</dbReference>
<dbReference type="PROSITE" id="PS00521">
    <property type="entry name" value="P5CR"/>
    <property type="match status" value="1"/>
</dbReference>
<feature type="binding site" evidence="12">
    <location>
        <begin position="68"/>
        <end position="71"/>
    </location>
    <ligand>
        <name>NADP(+)</name>
        <dbReference type="ChEBI" id="CHEBI:58349"/>
    </ligand>
</feature>
<dbReference type="Gene3D" id="3.40.50.720">
    <property type="entry name" value="NAD(P)-binding Rossmann-like Domain"/>
    <property type="match status" value="1"/>
</dbReference>
<gene>
    <name evidence="10" type="primary">proC</name>
    <name evidence="16" type="ORF">MARGE09_P2371</name>
</gene>
<dbReference type="PANTHER" id="PTHR11645">
    <property type="entry name" value="PYRROLINE-5-CARBOXYLATE REDUCTASE"/>
    <property type="match status" value="1"/>
</dbReference>
<dbReference type="KEGG" id="marq:MARGE09_P2371"/>
<dbReference type="GO" id="GO:0005737">
    <property type="term" value="C:cytoplasm"/>
    <property type="evidence" value="ECO:0007669"/>
    <property type="project" value="UniProtKB-SubCell"/>
</dbReference>
<dbReference type="EC" id="1.5.1.2" evidence="10 11"/>
<dbReference type="Proteomes" id="UP001320119">
    <property type="component" value="Chromosome"/>
</dbReference>
<evidence type="ECO:0000256" key="6">
    <source>
        <dbReference type="ARBA" id="ARBA00022857"/>
    </source>
</evidence>
<dbReference type="EMBL" id="AP023086">
    <property type="protein sequence ID" value="BCD98170.1"/>
    <property type="molecule type" value="Genomic_DNA"/>
</dbReference>
<dbReference type="InterPro" id="IPR029036">
    <property type="entry name" value="P5CR_dimer"/>
</dbReference>
<keyword evidence="17" id="KW-1185">Reference proteome</keyword>
<dbReference type="RefSeq" id="WP_236982349.1">
    <property type="nucleotide sequence ID" value="NZ_AP023086.1"/>
</dbReference>
<protein>
    <recommendedName>
        <fullName evidence="10 11">Pyrroline-5-carboxylate reductase</fullName>
        <shortName evidence="10">P5C reductase</shortName>
        <shortName evidence="10">P5CR</shortName>
        <ecNumber evidence="10 11">1.5.1.2</ecNumber>
    </recommendedName>
    <alternativeName>
        <fullName evidence="10">PCA reductase</fullName>
    </alternativeName>
</protein>
<evidence type="ECO:0000256" key="9">
    <source>
        <dbReference type="ARBA" id="ARBA00052690"/>
    </source>
</evidence>
<keyword evidence="5 10" id="KW-0641">Proline biosynthesis</keyword>
<comment type="pathway">
    <text evidence="1 10 13">Amino-acid biosynthesis; L-proline biosynthesis; L-proline from L-glutamate 5-semialdehyde: step 1/1.</text>
</comment>
<evidence type="ECO:0000259" key="15">
    <source>
        <dbReference type="Pfam" id="PF14748"/>
    </source>
</evidence>
<feature type="binding site" evidence="12">
    <location>
        <begin position="7"/>
        <end position="12"/>
    </location>
    <ligand>
        <name>NADP(+)</name>
        <dbReference type="ChEBI" id="CHEBI:58349"/>
    </ligand>
</feature>
<dbReference type="InterPro" id="IPR028939">
    <property type="entry name" value="P5C_Rdtase_cat_N"/>
</dbReference>
<keyword evidence="4 10" id="KW-0028">Amino-acid biosynthesis</keyword>
<organism evidence="16 17">
    <name type="scientific">Marinagarivorans cellulosilyticus</name>
    <dbReference type="NCBI Taxonomy" id="2721545"/>
    <lineage>
        <taxon>Bacteria</taxon>
        <taxon>Pseudomonadati</taxon>
        <taxon>Pseudomonadota</taxon>
        <taxon>Gammaproteobacteria</taxon>
        <taxon>Cellvibrionales</taxon>
        <taxon>Cellvibrionaceae</taxon>
        <taxon>Marinagarivorans</taxon>
    </lineage>
</organism>